<dbReference type="InterPro" id="IPR032716">
    <property type="entry name" value="ACC_epsilon"/>
</dbReference>
<dbReference type="STRING" id="1068978.AMETH_0877"/>
<sequence>MSESEETPPARPLLRVVRGTPDEAELAALTAVVAAAASAPGEEPEKPERTSFWADRAALVRRPLPQPGSGAWRASAWPR</sequence>
<keyword evidence="2" id="KW-1185">Reference proteome</keyword>
<name>A0A076MJM7_AMYME</name>
<proteinExistence type="predicted"/>
<evidence type="ECO:0000313" key="1">
    <source>
        <dbReference type="EMBL" id="AIJ20969.1"/>
    </source>
</evidence>
<dbReference type="GO" id="GO:0004658">
    <property type="term" value="F:propionyl-CoA carboxylase activity"/>
    <property type="evidence" value="ECO:0007669"/>
    <property type="project" value="InterPro"/>
</dbReference>
<dbReference type="HOGENOM" id="CLU_175330_4_0_11"/>
<dbReference type="RefSeq" id="WP_017986834.1">
    <property type="nucleotide sequence ID" value="NZ_AQUL01000001.1"/>
</dbReference>
<dbReference type="OrthoDB" id="4300992at2"/>
<dbReference type="EMBL" id="CP009110">
    <property type="protein sequence ID" value="AIJ20969.1"/>
    <property type="molecule type" value="Genomic_DNA"/>
</dbReference>
<dbReference type="GO" id="GO:0003989">
    <property type="term" value="F:acetyl-CoA carboxylase activity"/>
    <property type="evidence" value="ECO:0007669"/>
    <property type="project" value="InterPro"/>
</dbReference>
<dbReference type="PATRIC" id="fig|1068978.7.peg.917"/>
<protein>
    <submittedName>
        <fullName evidence="1">Acetyl/propionyl-CoA carboxylase, epsilon subunit</fullName>
    </submittedName>
</protein>
<reference evidence="1 2" key="1">
    <citation type="submission" date="2014-07" db="EMBL/GenBank/DDBJ databases">
        <title>Whole Genome Sequence of the Amycolatopsis methanolica 239.</title>
        <authorList>
            <person name="Tang B."/>
        </authorList>
    </citation>
    <scope>NUCLEOTIDE SEQUENCE [LARGE SCALE GENOMIC DNA]</scope>
    <source>
        <strain evidence="1 2">239</strain>
    </source>
</reference>
<dbReference type="Pfam" id="PF13822">
    <property type="entry name" value="ACC_epsilon"/>
    <property type="match status" value="1"/>
</dbReference>
<gene>
    <name evidence="1" type="ORF">AMETH_0877</name>
</gene>
<dbReference type="KEGG" id="amq:AMETH_0877"/>
<accession>A0A076MJM7</accession>
<dbReference type="eggNOG" id="ENOG5033HAR">
    <property type="taxonomic scope" value="Bacteria"/>
</dbReference>
<evidence type="ECO:0000313" key="2">
    <source>
        <dbReference type="Proteomes" id="UP000062973"/>
    </source>
</evidence>
<dbReference type="AlphaFoldDB" id="A0A076MJM7"/>
<dbReference type="Proteomes" id="UP000062973">
    <property type="component" value="Chromosome"/>
</dbReference>
<organism evidence="1 2">
    <name type="scientific">Amycolatopsis methanolica 239</name>
    <dbReference type="NCBI Taxonomy" id="1068978"/>
    <lineage>
        <taxon>Bacteria</taxon>
        <taxon>Bacillati</taxon>
        <taxon>Actinomycetota</taxon>
        <taxon>Actinomycetes</taxon>
        <taxon>Pseudonocardiales</taxon>
        <taxon>Pseudonocardiaceae</taxon>
        <taxon>Amycolatopsis</taxon>
        <taxon>Amycolatopsis methanolica group</taxon>
    </lineage>
</organism>